<dbReference type="PANTHER" id="PTHR42792">
    <property type="entry name" value="FLAGELLIN"/>
    <property type="match status" value="1"/>
</dbReference>
<keyword evidence="5" id="KW-0975">Bacterial flagellum</keyword>
<dbReference type="Pfam" id="PF00669">
    <property type="entry name" value="Flagellin_N"/>
    <property type="match status" value="1"/>
</dbReference>
<dbReference type="AlphaFoldDB" id="A0A2S9EKS2"/>
<dbReference type="NCBIfam" id="TIGR02550">
    <property type="entry name" value="flagell_flgL"/>
    <property type="match status" value="1"/>
</dbReference>
<proteinExistence type="inferred from homology"/>
<dbReference type="EMBL" id="PCQL01000018">
    <property type="protein sequence ID" value="PRC15947.1"/>
    <property type="molecule type" value="Genomic_DNA"/>
</dbReference>
<evidence type="ECO:0000259" key="6">
    <source>
        <dbReference type="Pfam" id="PF00669"/>
    </source>
</evidence>
<evidence type="ECO:0000256" key="2">
    <source>
        <dbReference type="ARBA" id="ARBA00004613"/>
    </source>
</evidence>
<evidence type="ECO:0000313" key="7">
    <source>
        <dbReference type="EMBL" id="PRC15947.1"/>
    </source>
</evidence>
<protein>
    <submittedName>
        <fullName evidence="7">Flagellar hook-associated protein 3</fullName>
    </submittedName>
</protein>
<evidence type="ECO:0000256" key="3">
    <source>
        <dbReference type="ARBA" id="ARBA00005709"/>
    </source>
</evidence>
<dbReference type="GO" id="GO:0009424">
    <property type="term" value="C:bacterial-type flagellum hook"/>
    <property type="evidence" value="ECO:0007669"/>
    <property type="project" value="InterPro"/>
</dbReference>
<name>A0A2S9EKS2_9PSED</name>
<sequence>MRLSSATIYNQSLNSMLAQESAYQTAAQQVSSGTRVVNPSDDSLAAAQAVNVRQAIAANQQYADSRSAISTSLSQEESTLDSINDAITSARALIVQANNGTLSDADRESIATSLQGVYDTLVSLANATDSNGNYLFSGYQSQSPAFATNDAGDLVYQGDSNAVTQLVSSTQSMASGDTGATIFLTVSSSAGFIAEAGDNSGSVTFSGPTITDTQDANYGSGFSLTFSTAADGTAQYSLDGADPVAYTSGDTLQVNGLSLTLTGTPVDGDTLTVSKAADADPDLFATLKNLISVLQTPVETDADRANLNNTLSTASRQLSNAQDNVLTVQTSVGSRLNQLDVLDTIGDDLALSYTERLSGLVDADYTESVTQYTSLQVALQAAQQTFVSIQKMSLFEYI</sequence>
<reference evidence="7 8" key="1">
    <citation type="submission" date="2017-09" db="EMBL/GenBank/DDBJ databases">
        <title>Genomic, metabolic, and phenotypic characteristics of bacterial isolates from the natural microbiome of the model nematode Caenorhabditis elegans.</title>
        <authorList>
            <person name="Zimmermann J."/>
            <person name="Obeng N."/>
            <person name="Yang W."/>
            <person name="Obeng O."/>
            <person name="Kissoyan K."/>
            <person name="Pees B."/>
            <person name="Dirksen P."/>
            <person name="Hoppner M."/>
            <person name="Franke A."/>
            <person name="Rosenstiel P."/>
            <person name="Leippe M."/>
            <person name="Dierking K."/>
            <person name="Kaleta C."/>
            <person name="Schulenburg H."/>
        </authorList>
    </citation>
    <scope>NUCLEOTIDE SEQUENCE [LARGE SCALE GENOMIC DNA]</scope>
    <source>
        <strain evidence="7 8">MYb117</strain>
    </source>
</reference>
<organism evidence="7 8">
    <name type="scientific">Pseudomonas poae</name>
    <dbReference type="NCBI Taxonomy" id="200451"/>
    <lineage>
        <taxon>Bacteria</taxon>
        <taxon>Pseudomonadati</taxon>
        <taxon>Pseudomonadota</taxon>
        <taxon>Gammaproteobacteria</taxon>
        <taxon>Pseudomonadales</taxon>
        <taxon>Pseudomonadaceae</taxon>
        <taxon>Pseudomonas</taxon>
    </lineage>
</organism>
<dbReference type="GO" id="GO:0005198">
    <property type="term" value="F:structural molecule activity"/>
    <property type="evidence" value="ECO:0007669"/>
    <property type="project" value="InterPro"/>
</dbReference>
<feature type="domain" description="Flagellin N-terminal" evidence="6">
    <location>
        <begin position="6"/>
        <end position="140"/>
    </location>
</feature>
<evidence type="ECO:0000256" key="1">
    <source>
        <dbReference type="ARBA" id="ARBA00004365"/>
    </source>
</evidence>
<dbReference type="RefSeq" id="WP_105697850.1">
    <property type="nucleotide sequence ID" value="NZ_CP159260.1"/>
</dbReference>
<accession>A0A2S9EKS2</accession>
<evidence type="ECO:0000313" key="8">
    <source>
        <dbReference type="Proteomes" id="UP000238045"/>
    </source>
</evidence>
<keyword evidence="4" id="KW-0964">Secreted</keyword>
<dbReference type="PANTHER" id="PTHR42792:SF1">
    <property type="entry name" value="FLAGELLAR HOOK-ASSOCIATED PROTEIN 3"/>
    <property type="match status" value="1"/>
</dbReference>
<dbReference type="GO" id="GO:0071973">
    <property type="term" value="P:bacterial-type flagellum-dependent cell motility"/>
    <property type="evidence" value="ECO:0007669"/>
    <property type="project" value="InterPro"/>
</dbReference>
<comment type="subcellular location">
    <subcellularLocation>
        <location evidence="1">Bacterial flagellum</location>
    </subcellularLocation>
    <subcellularLocation>
        <location evidence="2">Secreted</location>
    </subcellularLocation>
</comment>
<dbReference type="InterPro" id="IPR001492">
    <property type="entry name" value="Flagellin"/>
</dbReference>
<gene>
    <name evidence="7" type="primary">flgL</name>
    <name evidence="7" type="ORF">CQZ99_17180</name>
</gene>
<evidence type="ECO:0000256" key="4">
    <source>
        <dbReference type="ARBA" id="ARBA00022525"/>
    </source>
</evidence>
<keyword evidence="8" id="KW-1185">Reference proteome</keyword>
<keyword evidence="7" id="KW-0969">Cilium</keyword>
<keyword evidence="7" id="KW-0282">Flagellum</keyword>
<dbReference type="Gene3D" id="1.20.1330.10">
    <property type="entry name" value="f41 fragment of flagellin, N-terminal domain"/>
    <property type="match status" value="2"/>
</dbReference>
<comment type="caution">
    <text evidence="7">The sequence shown here is derived from an EMBL/GenBank/DDBJ whole genome shotgun (WGS) entry which is preliminary data.</text>
</comment>
<dbReference type="Proteomes" id="UP000238045">
    <property type="component" value="Unassembled WGS sequence"/>
</dbReference>
<keyword evidence="7" id="KW-0966">Cell projection</keyword>
<dbReference type="SUPFAM" id="SSF64518">
    <property type="entry name" value="Phase 1 flagellin"/>
    <property type="match status" value="1"/>
</dbReference>
<evidence type="ECO:0000256" key="5">
    <source>
        <dbReference type="ARBA" id="ARBA00023143"/>
    </source>
</evidence>
<dbReference type="GO" id="GO:0005576">
    <property type="term" value="C:extracellular region"/>
    <property type="evidence" value="ECO:0007669"/>
    <property type="project" value="UniProtKB-SubCell"/>
</dbReference>
<comment type="similarity">
    <text evidence="3">Belongs to the bacterial flagellin family.</text>
</comment>
<dbReference type="InterPro" id="IPR013384">
    <property type="entry name" value="Flagell_FlgL"/>
</dbReference>
<dbReference type="InterPro" id="IPR001029">
    <property type="entry name" value="Flagellin_N"/>
</dbReference>